<dbReference type="InParanoid" id="T1I9Y2"/>
<dbReference type="HOGENOM" id="CLU_740373_0_0_1"/>
<reference evidence="1" key="1">
    <citation type="submission" date="2015-05" db="UniProtKB">
        <authorList>
            <consortium name="EnsemblMetazoa"/>
        </authorList>
    </citation>
    <scope>IDENTIFICATION</scope>
</reference>
<dbReference type="EnsemblMetazoa" id="RPRC013103-RA">
    <property type="protein sequence ID" value="RPRC013103-PA"/>
    <property type="gene ID" value="RPRC013103"/>
</dbReference>
<proteinExistence type="predicted"/>
<dbReference type="Proteomes" id="UP000015103">
    <property type="component" value="Unassembled WGS sequence"/>
</dbReference>
<accession>T1I9Y2</accession>
<evidence type="ECO:0000313" key="2">
    <source>
        <dbReference type="Proteomes" id="UP000015103"/>
    </source>
</evidence>
<dbReference type="AlphaFoldDB" id="T1I9Y2"/>
<name>T1I9Y2_RHOPR</name>
<protein>
    <submittedName>
        <fullName evidence="1">Uncharacterized protein</fullName>
    </submittedName>
</protein>
<organism evidence="1 2">
    <name type="scientific">Rhodnius prolixus</name>
    <name type="common">Triatomid bug</name>
    <dbReference type="NCBI Taxonomy" id="13249"/>
    <lineage>
        <taxon>Eukaryota</taxon>
        <taxon>Metazoa</taxon>
        <taxon>Ecdysozoa</taxon>
        <taxon>Arthropoda</taxon>
        <taxon>Hexapoda</taxon>
        <taxon>Insecta</taxon>
        <taxon>Pterygota</taxon>
        <taxon>Neoptera</taxon>
        <taxon>Paraneoptera</taxon>
        <taxon>Hemiptera</taxon>
        <taxon>Heteroptera</taxon>
        <taxon>Panheteroptera</taxon>
        <taxon>Cimicomorpha</taxon>
        <taxon>Reduviidae</taxon>
        <taxon>Triatominae</taxon>
        <taxon>Rhodnius</taxon>
    </lineage>
</organism>
<evidence type="ECO:0000313" key="1">
    <source>
        <dbReference type="EnsemblMetazoa" id="RPRC013103-PA"/>
    </source>
</evidence>
<dbReference type="EMBL" id="ACPB03008219">
    <property type="status" value="NOT_ANNOTATED_CDS"/>
    <property type="molecule type" value="Genomic_DNA"/>
</dbReference>
<keyword evidence="2" id="KW-1185">Reference proteome</keyword>
<dbReference type="VEuPathDB" id="VectorBase:RPRC013103"/>
<sequence length="374" mass="43963">MLFRKFMEGVVSIFKGYNLQCERIWLENILDFLSILHLIHDRFMNFIIKMLKATWVWWKFKLKNLNDDYEKTFEGLTVKASKERDALKNELKPWYGFPDKKPMMSILGKKATNHCRALARRLCLRFNQFKVEARNIMKNVFLISTQLFVRLKVLKNALLEHRGLQTILTKIAKFVDRYAQEFFGTQVTTEPGIFFLFIFNNWRPNKMLQIDFLLEPGGKSRLWSIPNTTVLKIAEAETDSHDSLARMVVPAKTEKVLKAAIEVEVNGILFRTGFTTNIELVSDLARLLMIVSNVPLNYTPELAGDKQGIELLHFNLEKKVISLKKAFRNKCRFYITKNSVKLNSLLKQLEKWHAEWNNDFKEIKKLYERDPFNV</sequence>